<evidence type="ECO:0000313" key="3">
    <source>
        <dbReference type="Proteomes" id="UP001500547"/>
    </source>
</evidence>
<dbReference type="SUPFAM" id="SSF81853">
    <property type="entry name" value="Family 10 polysaccharide lyase"/>
    <property type="match status" value="1"/>
</dbReference>
<evidence type="ECO:0000313" key="2">
    <source>
        <dbReference type="EMBL" id="GAA5167033.1"/>
    </source>
</evidence>
<proteinExistence type="predicted"/>
<accession>A0ABP9QT83</accession>
<protein>
    <submittedName>
        <fullName evidence="2">Pectate lyase</fullName>
    </submittedName>
</protein>
<keyword evidence="2" id="KW-0456">Lyase</keyword>
<comment type="caution">
    <text evidence="2">The sequence shown here is derived from an EMBL/GenBank/DDBJ whole genome shotgun (WGS) entry which is preliminary data.</text>
</comment>
<dbReference type="EMBL" id="BAABLD010000008">
    <property type="protein sequence ID" value="GAA5167033.1"/>
    <property type="molecule type" value="Genomic_DNA"/>
</dbReference>
<dbReference type="Proteomes" id="UP001500547">
    <property type="component" value="Unassembled WGS sequence"/>
</dbReference>
<keyword evidence="3" id="KW-1185">Reference proteome</keyword>
<sequence>MTTCTDYIRKNTETSPLTQSRIDAEAGSLKTAFTTYLTTSNNARAADKASLKAERSGLSSVPSARGSDKTGPDTMPLSETASYYAGSSALAIAREIVSFQVPSGAWGKNMVRTGVVRAKGQSYIGSNIDPNGSGATDWNYVGTFDNAATTTEIRYLAKVQAAQSTDRSTFQASIIKGLNAILAAQYPNYGWPQNYPVSGMAYHDAITLNDDAMLNLIKLLREIGTSSNSDFAFVDTTLRNKCAAAAGNGITWLLTNQVRINGKLTIWGQQHDVFTLKPTPARAYEMAALSSSESGKIVKFLMSLPNPDAATRTAVYAAADFFKATQIDGKAWVSGALVSDSSKNSWARFYDLSVYDPTASALAARGRMLFGDFADRHGAASSVYGLIFGSTTAVSAERLTGYAQYNNVAQSLLTSFTTWSASNPKP</sequence>
<name>A0ABP9QT83_9RHOO</name>
<dbReference type="Gene3D" id="1.50.10.20">
    <property type="match status" value="1"/>
</dbReference>
<evidence type="ECO:0000256" key="1">
    <source>
        <dbReference type="SAM" id="MobiDB-lite"/>
    </source>
</evidence>
<dbReference type="InterPro" id="IPR012669">
    <property type="entry name" value="Pectate_lyase"/>
</dbReference>
<dbReference type="GO" id="GO:0016829">
    <property type="term" value="F:lyase activity"/>
    <property type="evidence" value="ECO:0007669"/>
    <property type="project" value="UniProtKB-KW"/>
</dbReference>
<reference evidence="3" key="1">
    <citation type="journal article" date="2019" name="Int. J. Syst. Evol. Microbiol.">
        <title>The Global Catalogue of Microorganisms (GCM) 10K type strain sequencing project: providing services to taxonomists for standard genome sequencing and annotation.</title>
        <authorList>
            <consortium name="The Broad Institute Genomics Platform"/>
            <consortium name="The Broad Institute Genome Sequencing Center for Infectious Disease"/>
            <person name="Wu L."/>
            <person name="Ma J."/>
        </authorList>
    </citation>
    <scope>NUCLEOTIDE SEQUENCE [LARGE SCALE GENOMIC DNA]</scope>
    <source>
        <strain evidence="3">JCM 18715</strain>
    </source>
</reference>
<organism evidence="2 3">
    <name type="scientific">Viridibacterium curvum</name>
    <dbReference type="NCBI Taxonomy" id="1101404"/>
    <lineage>
        <taxon>Bacteria</taxon>
        <taxon>Pseudomonadati</taxon>
        <taxon>Pseudomonadota</taxon>
        <taxon>Betaproteobacteria</taxon>
        <taxon>Rhodocyclales</taxon>
        <taxon>Rhodocyclaceae</taxon>
        <taxon>Viridibacterium</taxon>
    </lineage>
</organism>
<dbReference type="Pfam" id="PF09492">
    <property type="entry name" value="Pec_lyase"/>
    <property type="match status" value="1"/>
</dbReference>
<feature type="region of interest" description="Disordered" evidence="1">
    <location>
        <begin position="44"/>
        <end position="75"/>
    </location>
</feature>
<gene>
    <name evidence="2" type="primary">pelA_3</name>
    <name evidence="2" type="ORF">GCM10025770_25020</name>
</gene>
<dbReference type="NCBIfam" id="TIGR02474">
    <property type="entry name" value="pec_lyase"/>
    <property type="match status" value="1"/>
</dbReference>
<feature type="compositionally biased region" description="Basic and acidic residues" evidence="1">
    <location>
        <begin position="45"/>
        <end position="55"/>
    </location>
</feature>